<dbReference type="PANTHER" id="PTHR39185:SF1">
    <property type="entry name" value="SWARMING MOTILITY PROTEIN SWRD"/>
    <property type="match status" value="1"/>
</dbReference>
<proteinExistence type="predicted"/>
<comment type="caution">
    <text evidence="1">The sequence shown here is derived from an EMBL/GenBank/DDBJ whole genome shotgun (WGS) entry which is preliminary data.</text>
</comment>
<evidence type="ECO:0008006" key="3">
    <source>
        <dbReference type="Google" id="ProtNLM"/>
    </source>
</evidence>
<sequence>MLLLWLLNIIIKVTRLNGKCFHINALYIDTVESLPDTTITFTNGKKIVVLEQEEELVGAIIQFYRTVNILGFRKDVEESS</sequence>
<dbReference type="Proteomes" id="UP000789326">
    <property type="component" value="Unassembled WGS sequence"/>
</dbReference>
<name>A0A9W4KTH1_9BACI</name>
<dbReference type="InterPro" id="IPR009384">
    <property type="entry name" value="SwrD-like"/>
</dbReference>
<protein>
    <recommendedName>
        <fullName evidence="3">Flagellar protein FlbD</fullName>
    </recommendedName>
</protein>
<evidence type="ECO:0000313" key="1">
    <source>
        <dbReference type="EMBL" id="CAH0181947.1"/>
    </source>
</evidence>
<dbReference type="Pfam" id="PF06289">
    <property type="entry name" value="FlbD"/>
    <property type="match status" value="1"/>
</dbReference>
<dbReference type="PANTHER" id="PTHR39185">
    <property type="entry name" value="SWARMING MOTILITY PROTEIN SWRD"/>
    <property type="match status" value="1"/>
</dbReference>
<dbReference type="EMBL" id="CAKKMG010000013">
    <property type="protein sequence ID" value="CAH0181947.1"/>
    <property type="molecule type" value="Genomic_DNA"/>
</dbReference>
<dbReference type="AlphaFoldDB" id="A0A9W4KTH1"/>
<evidence type="ECO:0000313" key="2">
    <source>
        <dbReference type="Proteomes" id="UP000789326"/>
    </source>
</evidence>
<organism evidence="1 2">
    <name type="scientific">Peribacillus simplex</name>
    <dbReference type="NCBI Taxonomy" id="1478"/>
    <lineage>
        <taxon>Bacteria</taxon>
        <taxon>Bacillati</taxon>
        <taxon>Bacillota</taxon>
        <taxon>Bacilli</taxon>
        <taxon>Bacillales</taxon>
        <taxon>Bacillaceae</taxon>
        <taxon>Peribacillus</taxon>
    </lineage>
</organism>
<gene>
    <name evidence="1" type="ORF">SRABI133_01447</name>
</gene>
<reference evidence="1" key="1">
    <citation type="submission" date="2021-11" db="EMBL/GenBank/DDBJ databases">
        <authorList>
            <person name="Bulgarelli D."/>
        </authorList>
    </citation>
    <scope>NUCLEOTIDE SEQUENCE</scope>
    <source>
        <strain evidence="1">Bi133</strain>
    </source>
</reference>
<accession>A0A9W4KTH1</accession>